<dbReference type="InterPro" id="IPR002110">
    <property type="entry name" value="Ankyrin_rpt"/>
</dbReference>
<dbReference type="EMBL" id="PVQB02000059">
    <property type="protein sequence ID" value="KAF4344300.1"/>
    <property type="molecule type" value="Genomic_DNA"/>
</dbReference>
<feature type="repeat" description="ANK" evidence="3">
    <location>
        <begin position="137"/>
        <end position="169"/>
    </location>
</feature>
<feature type="repeat" description="ANK" evidence="3">
    <location>
        <begin position="263"/>
        <end position="295"/>
    </location>
</feature>
<evidence type="ECO:0000256" key="1">
    <source>
        <dbReference type="ARBA" id="ARBA00022737"/>
    </source>
</evidence>
<evidence type="ECO:0000256" key="2">
    <source>
        <dbReference type="ARBA" id="ARBA00023043"/>
    </source>
</evidence>
<dbReference type="SMART" id="SM00248">
    <property type="entry name" value="ANK"/>
    <property type="match status" value="6"/>
</dbReference>
<dbReference type="Pfam" id="PF12796">
    <property type="entry name" value="Ank_2"/>
    <property type="match status" value="1"/>
</dbReference>
<name>A0A9P5ASS8_9HYPO</name>
<accession>A0A9P5ASS8</accession>
<dbReference type="PANTHER" id="PTHR24171">
    <property type="entry name" value="ANKYRIN REPEAT DOMAIN-CONTAINING PROTEIN 39-RELATED"/>
    <property type="match status" value="1"/>
</dbReference>
<dbReference type="InterPro" id="IPR036770">
    <property type="entry name" value="Ankyrin_rpt-contain_sf"/>
</dbReference>
<keyword evidence="5" id="KW-1185">Reference proteome</keyword>
<gene>
    <name evidence="4" type="ORF">FBEOM_1694</name>
</gene>
<keyword evidence="1" id="KW-0677">Repeat</keyword>
<dbReference type="PANTHER" id="PTHR24171:SF9">
    <property type="entry name" value="ANKYRIN REPEAT DOMAIN-CONTAINING PROTEIN 39"/>
    <property type="match status" value="1"/>
</dbReference>
<dbReference type="OrthoDB" id="341259at2759"/>
<dbReference type="PROSITE" id="PS50297">
    <property type="entry name" value="ANK_REP_REGION"/>
    <property type="match status" value="3"/>
</dbReference>
<dbReference type="AlphaFoldDB" id="A0A9P5ASS8"/>
<dbReference type="PROSITE" id="PS50088">
    <property type="entry name" value="ANK_REPEAT"/>
    <property type="match status" value="3"/>
</dbReference>
<evidence type="ECO:0008006" key="6">
    <source>
        <dbReference type="Google" id="ProtNLM"/>
    </source>
</evidence>
<evidence type="ECO:0000313" key="5">
    <source>
        <dbReference type="Proteomes" id="UP000730481"/>
    </source>
</evidence>
<dbReference type="SUPFAM" id="SSF48403">
    <property type="entry name" value="Ankyrin repeat"/>
    <property type="match status" value="1"/>
</dbReference>
<reference evidence="4" key="1">
    <citation type="journal article" date="2017" name="Mycologia">
        <title>Fusarium algeriense, sp. nov., a novel toxigenic crown rot pathogen of durum wheat from Algeria is nested in the Fusarium burgessii species complex.</title>
        <authorList>
            <person name="Laraba I."/>
            <person name="Keddad A."/>
            <person name="Boureghda H."/>
            <person name="Abdallah N."/>
            <person name="Vaughan M.M."/>
            <person name="Proctor R.H."/>
            <person name="Busman M."/>
            <person name="O'Donnell K."/>
        </authorList>
    </citation>
    <scope>NUCLEOTIDE SEQUENCE</scope>
    <source>
        <strain evidence="4">NRRL 25174</strain>
    </source>
</reference>
<dbReference type="Proteomes" id="UP000730481">
    <property type="component" value="Unassembled WGS sequence"/>
</dbReference>
<keyword evidence="2 3" id="KW-0040">ANK repeat</keyword>
<reference evidence="4" key="2">
    <citation type="submission" date="2020-02" db="EMBL/GenBank/DDBJ databases">
        <title>Identification and distribution of gene clusters putatively required for synthesis of sphingolipid metabolism inhibitors in phylogenetically diverse species of the filamentous fungus Fusarium.</title>
        <authorList>
            <person name="Kim H.-S."/>
            <person name="Busman M."/>
            <person name="Brown D.W."/>
            <person name="Divon H."/>
            <person name="Uhlig S."/>
            <person name="Proctor R.H."/>
        </authorList>
    </citation>
    <scope>NUCLEOTIDE SEQUENCE</scope>
    <source>
        <strain evidence="4">NRRL 25174</strain>
    </source>
</reference>
<organism evidence="4 5">
    <name type="scientific">Fusarium beomiforme</name>
    <dbReference type="NCBI Taxonomy" id="44412"/>
    <lineage>
        <taxon>Eukaryota</taxon>
        <taxon>Fungi</taxon>
        <taxon>Dikarya</taxon>
        <taxon>Ascomycota</taxon>
        <taxon>Pezizomycotina</taxon>
        <taxon>Sordariomycetes</taxon>
        <taxon>Hypocreomycetidae</taxon>
        <taxon>Hypocreales</taxon>
        <taxon>Nectriaceae</taxon>
        <taxon>Fusarium</taxon>
        <taxon>Fusarium burgessii species complex</taxon>
    </lineage>
</organism>
<feature type="repeat" description="ANK" evidence="3">
    <location>
        <begin position="230"/>
        <end position="262"/>
    </location>
</feature>
<evidence type="ECO:0000256" key="3">
    <source>
        <dbReference type="PROSITE-ProRule" id="PRU00023"/>
    </source>
</evidence>
<protein>
    <recommendedName>
        <fullName evidence="6">Ankyrin</fullName>
    </recommendedName>
</protein>
<sequence>MSPQVSTVTGQPLTFTNLPLEIIHQPEPKLHALPKHNPMQRYEDALNLAATCKPFNKLLTGQIYRTDIRDNQSAALLISAKRNNVAGAKRALQEGADIKSRDMTESITYYNTKIIVPKNLKPFPVKEEYRVPIDLRDQATALHWAAFNGHIEMVNFLLQNGADINQRVRVDSAEWSNSKRVAECMSYPINQFLDHYHLIFANEAVADSSWEMLDLLDGVDDTFGFMTLEHGANPLYFAIQGGHVDMADFLITKRADLTTHTGAGINALHQAVSNGDLTMVKLLLGECIDPNVTDPFGRTPLHYVDGYFHRNVDDVVKMIKILKKYGANINHWDMRGFTPLLSYLTNPPNDTVVAEFLRQGAEIYQGFYDGLEKPHSELSKEIYDAFAETDFPEPLPLPPNWNPAVFDSDTQMSLYCHFYKLVNRENTVPSDLAEFYPSEWEEYWEKRPTVCVDPPLLGGLLPKGAGNTYPYVEMESDTEEFSDNDSRYASH</sequence>
<evidence type="ECO:0000313" key="4">
    <source>
        <dbReference type="EMBL" id="KAF4344300.1"/>
    </source>
</evidence>
<dbReference type="Gene3D" id="1.25.40.20">
    <property type="entry name" value="Ankyrin repeat-containing domain"/>
    <property type="match status" value="2"/>
</dbReference>
<comment type="caution">
    <text evidence="4">The sequence shown here is derived from an EMBL/GenBank/DDBJ whole genome shotgun (WGS) entry which is preliminary data.</text>
</comment>
<dbReference type="Pfam" id="PF00023">
    <property type="entry name" value="Ank"/>
    <property type="match status" value="2"/>
</dbReference>
<proteinExistence type="predicted"/>